<evidence type="ECO:0000256" key="2">
    <source>
        <dbReference type="ARBA" id="ARBA00023152"/>
    </source>
</evidence>
<dbReference type="Proteomes" id="UP001159363">
    <property type="component" value="Chromosome 13"/>
</dbReference>
<comment type="catalytic activity">
    <reaction evidence="4">
        <text>alpha-D-glucose 6-phosphate = beta-D-fructose 6-phosphate</text>
        <dbReference type="Rhea" id="RHEA:11816"/>
        <dbReference type="ChEBI" id="CHEBI:57634"/>
        <dbReference type="ChEBI" id="CHEBI:58225"/>
        <dbReference type="EC" id="5.3.1.9"/>
    </reaction>
</comment>
<evidence type="ECO:0000256" key="3">
    <source>
        <dbReference type="ARBA" id="ARBA00023235"/>
    </source>
</evidence>
<accession>A0ABQ9G9T7</accession>
<dbReference type="HAMAP" id="MF_00473">
    <property type="entry name" value="G6P_isomerase"/>
    <property type="match status" value="1"/>
</dbReference>
<dbReference type="PRINTS" id="PR00662">
    <property type="entry name" value="G6PISOMERASE"/>
</dbReference>
<dbReference type="InterPro" id="IPR035482">
    <property type="entry name" value="SIS_PGI_2"/>
</dbReference>
<protein>
    <recommendedName>
        <fullName evidence="4">Glucose-6-phosphate isomerase</fullName>
        <ecNumber evidence="4">5.3.1.9</ecNumber>
    </recommendedName>
</protein>
<evidence type="ECO:0000313" key="6">
    <source>
        <dbReference type="Proteomes" id="UP001159363"/>
    </source>
</evidence>
<name>A0ABQ9G9T7_9NEOP</name>
<dbReference type="EMBL" id="JARBHB010000014">
    <property type="protein sequence ID" value="KAJ8869166.1"/>
    <property type="molecule type" value="Genomic_DNA"/>
</dbReference>
<evidence type="ECO:0000313" key="5">
    <source>
        <dbReference type="EMBL" id="KAJ8869166.1"/>
    </source>
</evidence>
<comment type="pathway">
    <text evidence="4">Carbohydrate degradation; glycolysis; D-glyceraldehyde 3-phosphate and glycerone phosphate from D-glucose: step 2/4.</text>
</comment>
<keyword evidence="2 4" id="KW-0324">Glycolysis</keyword>
<sequence>MCYLLGCCSIELETPSDGSILVDFSKNLIDDEGLSLLFELPRSIQKFSILHLHCMVTPDVLQAKARKVEEVRDNVLAGKKVNFTEAEAVLHVALRNRSDAPVLLDGKDVMPDVKKALQQMKDFTEQVISKHWRGYTGKPIEDVIHFASGCNFMGPHMVAEALTPYAIGPRVHFVANVDGTHLTETLKKVDPETVLFIVASKTFTTLDTIVNATSAKEWFLSKANDPSAVSKHFVGLGANVTKMKEFGIDERNMFVMWDWVAGSFSLWSTIGLPIALSVGFENFERLLSGAHFIDNHFKTAPVEKNVPFILALLGIWYNNFYGAQTHALIPYDQYLHQFPSHVQYTEMEANGKCVTLGGKPVDYDTGPVVWGTPGTNGQHTFFQLLHQGTRFIPCDFIAPAHSHNPIRGGLQHKILLANFVAQTEALMKGKSAAEARAELDKSGISGSQLEALLPHKMFKGNRPSNSIIVRKFTPFMMGALIAIYEYKMFVQGAIWNIDPYNFLGLDLGKQLAKSIEKELQDTVPISSHDPSTNGLINHLKRNF</sequence>
<keyword evidence="1 4" id="KW-0312">Gluconeogenesis</keyword>
<dbReference type="Gene3D" id="1.10.1390.10">
    <property type="match status" value="1"/>
</dbReference>
<comment type="caution">
    <text evidence="5">The sequence shown here is derived from an EMBL/GenBank/DDBJ whole genome shotgun (WGS) entry which is preliminary data.</text>
</comment>
<evidence type="ECO:0000256" key="1">
    <source>
        <dbReference type="ARBA" id="ARBA00022432"/>
    </source>
</evidence>
<dbReference type="InterPro" id="IPR001672">
    <property type="entry name" value="G6P_Isomerase"/>
</dbReference>
<dbReference type="Pfam" id="PF00342">
    <property type="entry name" value="PGI"/>
    <property type="match status" value="1"/>
</dbReference>
<reference evidence="5 6" key="1">
    <citation type="submission" date="2023-02" db="EMBL/GenBank/DDBJ databases">
        <title>LHISI_Scaffold_Assembly.</title>
        <authorList>
            <person name="Stuart O.P."/>
            <person name="Cleave R."/>
            <person name="Magrath M.J.L."/>
            <person name="Mikheyev A.S."/>
        </authorList>
    </citation>
    <scope>NUCLEOTIDE SEQUENCE [LARGE SCALE GENOMIC DNA]</scope>
    <source>
        <strain evidence="5">Daus_M_001</strain>
        <tissue evidence="5">Leg muscle</tissue>
    </source>
</reference>
<comment type="similarity">
    <text evidence="4">Belongs to the GPI family.</text>
</comment>
<dbReference type="Gene3D" id="3.40.50.10490">
    <property type="entry name" value="Glucose-6-phosphate isomerase like protein, domain 1"/>
    <property type="match status" value="2"/>
</dbReference>
<dbReference type="SUPFAM" id="SSF53697">
    <property type="entry name" value="SIS domain"/>
    <property type="match status" value="1"/>
</dbReference>
<dbReference type="PANTHER" id="PTHR11469">
    <property type="entry name" value="GLUCOSE-6-PHOSPHATE ISOMERASE"/>
    <property type="match status" value="1"/>
</dbReference>
<dbReference type="PROSITE" id="PS51463">
    <property type="entry name" value="P_GLUCOSE_ISOMERASE_3"/>
    <property type="match status" value="1"/>
</dbReference>
<dbReference type="NCBIfam" id="NF001211">
    <property type="entry name" value="PRK00179.1"/>
    <property type="match status" value="1"/>
</dbReference>
<dbReference type="CDD" id="cd05015">
    <property type="entry name" value="SIS_PGI_1"/>
    <property type="match status" value="1"/>
</dbReference>
<dbReference type="InterPro" id="IPR046348">
    <property type="entry name" value="SIS_dom_sf"/>
</dbReference>
<dbReference type="InterPro" id="IPR035476">
    <property type="entry name" value="SIS_PGI_1"/>
</dbReference>
<evidence type="ECO:0000256" key="4">
    <source>
        <dbReference type="RuleBase" id="RU000612"/>
    </source>
</evidence>
<organism evidence="5 6">
    <name type="scientific">Dryococelus australis</name>
    <dbReference type="NCBI Taxonomy" id="614101"/>
    <lineage>
        <taxon>Eukaryota</taxon>
        <taxon>Metazoa</taxon>
        <taxon>Ecdysozoa</taxon>
        <taxon>Arthropoda</taxon>
        <taxon>Hexapoda</taxon>
        <taxon>Insecta</taxon>
        <taxon>Pterygota</taxon>
        <taxon>Neoptera</taxon>
        <taxon>Polyneoptera</taxon>
        <taxon>Phasmatodea</taxon>
        <taxon>Verophasmatodea</taxon>
        <taxon>Anareolatae</taxon>
        <taxon>Phasmatidae</taxon>
        <taxon>Eurycanthinae</taxon>
        <taxon>Dryococelus</taxon>
    </lineage>
</organism>
<dbReference type="PANTHER" id="PTHR11469:SF1">
    <property type="entry name" value="GLUCOSE-6-PHOSPHATE ISOMERASE"/>
    <property type="match status" value="1"/>
</dbReference>
<dbReference type="InterPro" id="IPR023096">
    <property type="entry name" value="G6P_Isomerase_C"/>
</dbReference>
<keyword evidence="6" id="KW-1185">Reference proteome</keyword>
<dbReference type="EC" id="5.3.1.9" evidence="4"/>
<dbReference type="CDD" id="cd05016">
    <property type="entry name" value="SIS_PGI_2"/>
    <property type="match status" value="1"/>
</dbReference>
<gene>
    <name evidence="5" type="ORF">PR048_030736</name>
</gene>
<proteinExistence type="inferred from homology"/>
<keyword evidence="3 4" id="KW-0413">Isomerase</keyword>